<accession>A0A0D0DZG7</accession>
<proteinExistence type="predicted"/>
<dbReference type="OrthoDB" id="3063862at2759"/>
<organism evidence="1 2">
    <name type="scientific">Paxillus rubicundulus Ve08.2h10</name>
    <dbReference type="NCBI Taxonomy" id="930991"/>
    <lineage>
        <taxon>Eukaryota</taxon>
        <taxon>Fungi</taxon>
        <taxon>Dikarya</taxon>
        <taxon>Basidiomycota</taxon>
        <taxon>Agaricomycotina</taxon>
        <taxon>Agaricomycetes</taxon>
        <taxon>Agaricomycetidae</taxon>
        <taxon>Boletales</taxon>
        <taxon>Paxilineae</taxon>
        <taxon>Paxillaceae</taxon>
        <taxon>Paxillus</taxon>
    </lineage>
</organism>
<protein>
    <submittedName>
        <fullName evidence="1">Uncharacterized protein</fullName>
    </submittedName>
</protein>
<dbReference type="Proteomes" id="UP000054538">
    <property type="component" value="Unassembled WGS sequence"/>
</dbReference>
<dbReference type="EMBL" id="KN825275">
    <property type="protein sequence ID" value="KIK92484.1"/>
    <property type="molecule type" value="Genomic_DNA"/>
</dbReference>
<name>A0A0D0DZG7_9AGAM</name>
<evidence type="ECO:0000313" key="1">
    <source>
        <dbReference type="EMBL" id="KIK92484.1"/>
    </source>
</evidence>
<dbReference type="InParanoid" id="A0A0D0DZG7"/>
<evidence type="ECO:0000313" key="2">
    <source>
        <dbReference type="Proteomes" id="UP000054538"/>
    </source>
</evidence>
<keyword evidence="2" id="KW-1185">Reference proteome</keyword>
<dbReference type="AlphaFoldDB" id="A0A0D0DZG7"/>
<dbReference type="STRING" id="930991.A0A0D0DZG7"/>
<feature type="non-terminal residue" evidence="1">
    <location>
        <position position="1"/>
    </location>
</feature>
<reference evidence="2" key="2">
    <citation type="submission" date="2015-01" db="EMBL/GenBank/DDBJ databases">
        <title>Evolutionary Origins and Diversification of the Mycorrhizal Mutualists.</title>
        <authorList>
            <consortium name="DOE Joint Genome Institute"/>
            <consortium name="Mycorrhizal Genomics Consortium"/>
            <person name="Kohler A."/>
            <person name="Kuo A."/>
            <person name="Nagy L.G."/>
            <person name="Floudas D."/>
            <person name="Copeland A."/>
            <person name="Barry K.W."/>
            <person name="Cichocki N."/>
            <person name="Veneault-Fourrey C."/>
            <person name="LaButti K."/>
            <person name="Lindquist E.A."/>
            <person name="Lipzen A."/>
            <person name="Lundell T."/>
            <person name="Morin E."/>
            <person name="Murat C."/>
            <person name="Riley R."/>
            <person name="Ohm R."/>
            <person name="Sun H."/>
            <person name="Tunlid A."/>
            <person name="Henrissat B."/>
            <person name="Grigoriev I.V."/>
            <person name="Hibbett D.S."/>
            <person name="Martin F."/>
        </authorList>
    </citation>
    <scope>NUCLEOTIDE SEQUENCE [LARGE SCALE GENOMIC DNA]</scope>
    <source>
        <strain evidence="2">Ve08.2h10</strain>
    </source>
</reference>
<gene>
    <name evidence="1" type="ORF">PAXRUDRAFT_147223</name>
</gene>
<dbReference type="HOGENOM" id="CLU_2365313_0_0_1"/>
<sequence length="96" mass="11049">NAYFKLNNNEPFDTWQAQLLVKVTEKLAPMTLSFNNYDILFSIPHISPSLLVITTQEDYGLLRKRVHKAKNFEANIFVQEKPLAVSKNQKVGSRKV</sequence>
<reference evidence="1 2" key="1">
    <citation type="submission" date="2014-04" db="EMBL/GenBank/DDBJ databases">
        <authorList>
            <consortium name="DOE Joint Genome Institute"/>
            <person name="Kuo A."/>
            <person name="Kohler A."/>
            <person name="Jargeat P."/>
            <person name="Nagy L.G."/>
            <person name="Floudas D."/>
            <person name="Copeland A."/>
            <person name="Barry K.W."/>
            <person name="Cichocki N."/>
            <person name="Veneault-Fourrey C."/>
            <person name="LaButti K."/>
            <person name="Lindquist E.A."/>
            <person name="Lipzen A."/>
            <person name="Lundell T."/>
            <person name="Morin E."/>
            <person name="Murat C."/>
            <person name="Sun H."/>
            <person name="Tunlid A."/>
            <person name="Henrissat B."/>
            <person name="Grigoriev I.V."/>
            <person name="Hibbett D.S."/>
            <person name="Martin F."/>
            <person name="Nordberg H.P."/>
            <person name="Cantor M.N."/>
            <person name="Hua S.X."/>
        </authorList>
    </citation>
    <scope>NUCLEOTIDE SEQUENCE [LARGE SCALE GENOMIC DNA]</scope>
    <source>
        <strain evidence="1 2">Ve08.2h10</strain>
    </source>
</reference>